<dbReference type="EMBL" id="LOEE01000009">
    <property type="protein sequence ID" value="KXG77877.1"/>
    <property type="molecule type" value="Genomic_DNA"/>
</dbReference>
<organism evidence="2 3">
    <name type="scientific">Thermotalea metallivorans</name>
    <dbReference type="NCBI Taxonomy" id="520762"/>
    <lineage>
        <taxon>Bacteria</taxon>
        <taxon>Bacillati</taxon>
        <taxon>Bacillota</taxon>
        <taxon>Clostridia</taxon>
        <taxon>Peptostreptococcales</taxon>
        <taxon>Thermotaleaceae</taxon>
        <taxon>Thermotalea</taxon>
    </lineage>
</organism>
<dbReference type="RefSeq" id="WP_068554456.1">
    <property type="nucleotide sequence ID" value="NZ_LOEE01000009.1"/>
</dbReference>
<dbReference type="Proteomes" id="UP000070456">
    <property type="component" value="Unassembled WGS sequence"/>
</dbReference>
<dbReference type="AlphaFoldDB" id="A0A140LBF2"/>
<gene>
    <name evidence="2" type="ORF">AN619_03310</name>
</gene>
<name>A0A140LBF2_9FIRM</name>
<keyword evidence="1" id="KW-0175">Coiled coil</keyword>
<proteinExistence type="predicted"/>
<evidence type="ECO:0000313" key="3">
    <source>
        <dbReference type="Proteomes" id="UP000070456"/>
    </source>
</evidence>
<accession>A0A140LBF2</accession>
<protein>
    <submittedName>
        <fullName evidence="2">Uncharacterized protein</fullName>
    </submittedName>
</protein>
<evidence type="ECO:0000256" key="1">
    <source>
        <dbReference type="SAM" id="Coils"/>
    </source>
</evidence>
<reference evidence="2 3" key="1">
    <citation type="submission" date="2015-12" db="EMBL/GenBank/DDBJ databases">
        <title>Draft genome sequence of the thermoanaerobe Thermotalea metallivorans, an isolate from the runoff channel of the Great Artesian Basin, Australia.</title>
        <authorList>
            <person name="Patel B.K."/>
        </authorList>
    </citation>
    <scope>NUCLEOTIDE SEQUENCE [LARGE SCALE GENOMIC DNA]</scope>
    <source>
        <strain evidence="2 3">B2-1</strain>
    </source>
</reference>
<comment type="caution">
    <text evidence="2">The sequence shown here is derived from an EMBL/GenBank/DDBJ whole genome shotgun (WGS) entry which is preliminary data.</text>
</comment>
<evidence type="ECO:0000313" key="2">
    <source>
        <dbReference type="EMBL" id="KXG77877.1"/>
    </source>
</evidence>
<sequence>MDHQVYELLEKIYRDFHDFKDAMNMKLSMLEKSLQEHREEIENLKDDFHAKVPSIIETIEEMGENLGEELDQLRESLDYGLDGLAYIVNSQIQ</sequence>
<feature type="coiled-coil region" evidence="1">
    <location>
        <begin position="20"/>
        <end position="76"/>
    </location>
</feature>
<keyword evidence="3" id="KW-1185">Reference proteome</keyword>